<comment type="caution">
    <text evidence="1">The sequence shown here is derived from an EMBL/GenBank/DDBJ whole genome shotgun (WGS) entry which is preliminary data.</text>
</comment>
<gene>
    <name evidence="1" type="ORF">L1987_54287</name>
</gene>
<organism evidence="1 2">
    <name type="scientific">Smallanthus sonchifolius</name>
    <dbReference type="NCBI Taxonomy" id="185202"/>
    <lineage>
        <taxon>Eukaryota</taxon>
        <taxon>Viridiplantae</taxon>
        <taxon>Streptophyta</taxon>
        <taxon>Embryophyta</taxon>
        <taxon>Tracheophyta</taxon>
        <taxon>Spermatophyta</taxon>
        <taxon>Magnoliopsida</taxon>
        <taxon>eudicotyledons</taxon>
        <taxon>Gunneridae</taxon>
        <taxon>Pentapetalae</taxon>
        <taxon>asterids</taxon>
        <taxon>campanulids</taxon>
        <taxon>Asterales</taxon>
        <taxon>Asteraceae</taxon>
        <taxon>Asteroideae</taxon>
        <taxon>Heliantheae alliance</taxon>
        <taxon>Millerieae</taxon>
        <taxon>Smallanthus</taxon>
    </lineage>
</organism>
<keyword evidence="2" id="KW-1185">Reference proteome</keyword>
<protein>
    <submittedName>
        <fullName evidence="1">Uncharacterized protein</fullName>
    </submittedName>
</protein>
<evidence type="ECO:0000313" key="2">
    <source>
        <dbReference type="Proteomes" id="UP001056120"/>
    </source>
</evidence>
<sequence>MAITAPHSCRNIRSAPPPQPIINHKYDDQWSGKTRLNTCDPHAKHLLTSSNPPQEVDDNKEIIFTYDVEFQESDVKWASRWDSYLLMTLDRTPIIVNSLINVLVISLMLASAMFGTFYQLEIHEEPSMRIVLRKVFRLPVNSELFCVYVGTGVQLFGMIAITVIFRVLGFLSPSNRGWLMTVLLLWALMGIFDGCAMGRLYKTFQGSEWIKTTLKTACMFPGIVFCVLLVLNGLIWGDESWESVPFGTMFAWMFLWFGISVPLVFIGSHIGFRKPGIKYTGKANRIPGLEQSLYMNPFVFSIVGILPFIVVFDELFFIVYFNWCT</sequence>
<evidence type="ECO:0000313" key="1">
    <source>
        <dbReference type="EMBL" id="KAI3754503.1"/>
    </source>
</evidence>
<reference evidence="1 2" key="2">
    <citation type="journal article" date="2022" name="Mol. Ecol. Resour.">
        <title>The genomes of chicory, endive, great burdock and yacon provide insights into Asteraceae paleo-polyploidization history and plant inulin production.</title>
        <authorList>
            <person name="Fan W."/>
            <person name="Wang S."/>
            <person name="Wang H."/>
            <person name="Wang A."/>
            <person name="Jiang F."/>
            <person name="Liu H."/>
            <person name="Zhao H."/>
            <person name="Xu D."/>
            <person name="Zhang Y."/>
        </authorList>
    </citation>
    <scope>NUCLEOTIDE SEQUENCE [LARGE SCALE GENOMIC DNA]</scope>
    <source>
        <strain evidence="2">cv. Yunnan</strain>
        <tissue evidence="1">Leaves</tissue>
    </source>
</reference>
<dbReference type="EMBL" id="CM042035">
    <property type="protein sequence ID" value="KAI3754503.1"/>
    <property type="molecule type" value="Genomic_DNA"/>
</dbReference>
<proteinExistence type="predicted"/>
<accession>A0ACB9E7D4</accession>
<dbReference type="Proteomes" id="UP001056120">
    <property type="component" value="Linkage Group LG18"/>
</dbReference>
<name>A0ACB9E7D4_9ASTR</name>
<reference evidence="2" key="1">
    <citation type="journal article" date="2022" name="Mol. Ecol. Resour.">
        <title>The genomes of chicory, endive, great burdock and yacon provide insights into Asteraceae palaeo-polyploidization history and plant inulin production.</title>
        <authorList>
            <person name="Fan W."/>
            <person name="Wang S."/>
            <person name="Wang H."/>
            <person name="Wang A."/>
            <person name="Jiang F."/>
            <person name="Liu H."/>
            <person name="Zhao H."/>
            <person name="Xu D."/>
            <person name="Zhang Y."/>
        </authorList>
    </citation>
    <scope>NUCLEOTIDE SEQUENCE [LARGE SCALE GENOMIC DNA]</scope>
    <source>
        <strain evidence="2">cv. Yunnan</strain>
    </source>
</reference>